<name>A0A6J4E4D8_9PSED</name>
<dbReference type="GO" id="GO:0051920">
    <property type="term" value="F:peroxiredoxin activity"/>
    <property type="evidence" value="ECO:0007669"/>
    <property type="project" value="InterPro"/>
</dbReference>
<protein>
    <recommendedName>
        <fullName evidence="1">Carboxymuconolactone decarboxylase-like domain-containing protein</fullName>
    </recommendedName>
</protein>
<dbReference type="InterPro" id="IPR029032">
    <property type="entry name" value="AhpD-like"/>
</dbReference>
<accession>A0A6J4E4D8</accession>
<dbReference type="Proteomes" id="UP000509383">
    <property type="component" value="Chromosome"/>
</dbReference>
<dbReference type="RefSeq" id="WP_173178353.1">
    <property type="nucleotide sequence ID" value="NZ_AP023189.1"/>
</dbReference>
<dbReference type="PANTHER" id="PTHR34846">
    <property type="entry name" value="4-CARBOXYMUCONOLACTONE DECARBOXYLASE FAMILY PROTEIN (AFU_ORTHOLOGUE AFUA_6G11590)"/>
    <property type="match status" value="1"/>
</dbReference>
<sequence>MSTARIQPLEAPYDPAVQAAFDKVMPPGVPPLKLFRSMAHNPRVLQRLIAGGLLDPGSISLREREVLILRTTARCGAEYEWGVHVAFFAERAGFSAEQVADSCSERPEPSLWSAAELALMELADGLNRSARVEEGLWQRLASHFSDAQLIECLTLVGFYHAVSFVVNGTGVEREAGVPRFPR</sequence>
<dbReference type="EMBL" id="AP023189">
    <property type="protein sequence ID" value="BCG24126.1"/>
    <property type="molecule type" value="Genomic_DNA"/>
</dbReference>
<evidence type="ECO:0000313" key="2">
    <source>
        <dbReference type="EMBL" id="BCG24126.1"/>
    </source>
</evidence>
<dbReference type="KEGG" id="ptw:TUM18999_23170"/>
<dbReference type="Gene3D" id="1.20.1290.10">
    <property type="entry name" value="AhpD-like"/>
    <property type="match status" value="1"/>
</dbReference>
<dbReference type="EMBL" id="BQKM01000020">
    <property type="protein sequence ID" value="GJN55661.1"/>
    <property type="molecule type" value="Genomic_DNA"/>
</dbReference>
<dbReference type="Proteomes" id="UP001054892">
    <property type="component" value="Unassembled WGS sequence"/>
</dbReference>
<proteinExistence type="predicted"/>
<evidence type="ECO:0000313" key="4">
    <source>
        <dbReference type="Proteomes" id="UP000509383"/>
    </source>
</evidence>
<gene>
    <name evidence="2" type="ORF">TUM18999_23170</name>
    <name evidence="3" type="ORF">TUM20286_54130</name>
</gene>
<reference evidence="2 4" key="1">
    <citation type="submission" date="2020-05" db="EMBL/GenBank/DDBJ databases">
        <title>Characterization of novel class B3 metallo-beta-lactamase from novel Pseudomonas species.</title>
        <authorList>
            <person name="Yamada K."/>
            <person name="Aoki K."/>
            <person name="Ishii Y."/>
        </authorList>
    </citation>
    <scope>NUCLEOTIDE SEQUENCE [LARGE SCALE GENOMIC DNA]</scope>
    <source>
        <strain evidence="2 4">TUM18999</strain>
        <strain evidence="3 5">TUM20286</strain>
    </source>
</reference>
<organism evidence="2 4">
    <name type="scientific">Pseudomonas tohonis</name>
    <dbReference type="NCBI Taxonomy" id="2725477"/>
    <lineage>
        <taxon>Bacteria</taxon>
        <taxon>Pseudomonadati</taxon>
        <taxon>Pseudomonadota</taxon>
        <taxon>Gammaproteobacteria</taxon>
        <taxon>Pseudomonadales</taxon>
        <taxon>Pseudomonadaceae</taxon>
        <taxon>Pseudomonas</taxon>
    </lineage>
</organism>
<dbReference type="InterPro" id="IPR003779">
    <property type="entry name" value="CMD-like"/>
</dbReference>
<dbReference type="SUPFAM" id="SSF69118">
    <property type="entry name" value="AhpD-like"/>
    <property type="match status" value="1"/>
</dbReference>
<feature type="domain" description="Carboxymuconolactone decarboxylase-like" evidence="1">
    <location>
        <begin position="50"/>
        <end position="121"/>
    </location>
</feature>
<evidence type="ECO:0000313" key="3">
    <source>
        <dbReference type="EMBL" id="GJN55661.1"/>
    </source>
</evidence>
<evidence type="ECO:0000259" key="1">
    <source>
        <dbReference type="Pfam" id="PF02627"/>
    </source>
</evidence>
<keyword evidence="5" id="KW-1185">Reference proteome</keyword>
<dbReference type="AlphaFoldDB" id="A0A6J4E4D8"/>
<dbReference type="PANTHER" id="PTHR34846:SF5">
    <property type="entry name" value="CARBOXYMUCONOLACTONE DECARBOXYLASE-LIKE DOMAIN-CONTAINING PROTEIN"/>
    <property type="match status" value="1"/>
</dbReference>
<dbReference type="Pfam" id="PF02627">
    <property type="entry name" value="CMD"/>
    <property type="match status" value="1"/>
</dbReference>
<evidence type="ECO:0000313" key="5">
    <source>
        <dbReference type="Proteomes" id="UP001054892"/>
    </source>
</evidence>